<dbReference type="PROSITE" id="PS51674">
    <property type="entry name" value="4FE4S_WBL"/>
    <property type="match status" value="1"/>
</dbReference>
<keyword evidence="3" id="KW-1185">Reference proteome</keyword>
<proteinExistence type="predicted"/>
<organism evidence="2 3">
    <name type="scientific">Corynebacterium hansenii</name>
    <dbReference type="NCBI Taxonomy" id="394964"/>
    <lineage>
        <taxon>Bacteria</taxon>
        <taxon>Bacillati</taxon>
        <taxon>Actinomycetota</taxon>
        <taxon>Actinomycetes</taxon>
        <taxon>Mycobacteriales</taxon>
        <taxon>Corynebacteriaceae</taxon>
        <taxon>Corynebacterium</taxon>
    </lineage>
</organism>
<comment type="caution">
    <text evidence="2">The sequence shown here is derived from an EMBL/GenBank/DDBJ whole genome shotgun (WGS) entry which is preliminary data.</text>
</comment>
<sequence>MTKTTRFPDVPDLPDLAGIRDQRLAGAACTGLQPLFDESVHGETDDARQFRHHRARAICARCPVRANCATVATEIPADHRHGIWAGTLLHPTTNHDSKESA</sequence>
<feature type="domain" description="4Fe-4S Wbl-type" evidence="1">
    <location>
        <begin position="28"/>
        <end position="94"/>
    </location>
</feature>
<dbReference type="RefSeq" id="WP_290289117.1">
    <property type="nucleotide sequence ID" value="NZ_CP047211.1"/>
</dbReference>
<accession>A0ABV7ZQ68</accession>
<protein>
    <submittedName>
        <fullName evidence="2">WhiB family transcriptional regulator</fullName>
    </submittedName>
</protein>
<dbReference type="EMBL" id="JBHRZN010000002">
    <property type="protein sequence ID" value="MFC3849913.1"/>
    <property type="molecule type" value="Genomic_DNA"/>
</dbReference>
<dbReference type="Pfam" id="PF02467">
    <property type="entry name" value="Whib"/>
    <property type="match status" value="1"/>
</dbReference>
<evidence type="ECO:0000313" key="2">
    <source>
        <dbReference type="EMBL" id="MFC3849913.1"/>
    </source>
</evidence>
<evidence type="ECO:0000313" key="3">
    <source>
        <dbReference type="Proteomes" id="UP001595751"/>
    </source>
</evidence>
<evidence type="ECO:0000259" key="1">
    <source>
        <dbReference type="PROSITE" id="PS51674"/>
    </source>
</evidence>
<dbReference type="Proteomes" id="UP001595751">
    <property type="component" value="Unassembled WGS sequence"/>
</dbReference>
<reference evidence="3" key="1">
    <citation type="journal article" date="2019" name="Int. J. Syst. Evol. Microbiol.">
        <title>The Global Catalogue of Microorganisms (GCM) 10K type strain sequencing project: providing services to taxonomists for standard genome sequencing and annotation.</title>
        <authorList>
            <consortium name="The Broad Institute Genomics Platform"/>
            <consortium name="The Broad Institute Genome Sequencing Center for Infectious Disease"/>
            <person name="Wu L."/>
            <person name="Ma J."/>
        </authorList>
    </citation>
    <scope>NUCLEOTIDE SEQUENCE [LARGE SCALE GENOMIC DNA]</scope>
    <source>
        <strain evidence="3">CCUG 53252</strain>
    </source>
</reference>
<gene>
    <name evidence="2" type="ORF">ACFORJ_07010</name>
</gene>
<name>A0ABV7ZQ68_9CORY</name>
<dbReference type="InterPro" id="IPR034768">
    <property type="entry name" value="4FE4S_WBL"/>
</dbReference>